<dbReference type="Gene3D" id="3.80.10.10">
    <property type="entry name" value="Ribonuclease Inhibitor"/>
    <property type="match status" value="1"/>
</dbReference>
<dbReference type="Proteomes" id="UP001295740">
    <property type="component" value="Unassembled WGS sequence"/>
</dbReference>
<dbReference type="Gene3D" id="1.25.40.10">
    <property type="entry name" value="Tetratricopeptide repeat domain"/>
    <property type="match status" value="1"/>
</dbReference>
<gene>
    <name evidence="1" type="ORF">KHLLAP_LOCUS3599</name>
</gene>
<keyword evidence="2" id="KW-1185">Reference proteome</keyword>
<dbReference type="EMBL" id="CAUWAG010000004">
    <property type="protein sequence ID" value="CAJ2503131.1"/>
    <property type="molecule type" value="Genomic_DNA"/>
</dbReference>
<proteinExistence type="predicted"/>
<dbReference type="AlphaFoldDB" id="A0AAI8YDD1"/>
<dbReference type="Gene3D" id="1.20.1280.50">
    <property type="match status" value="1"/>
</dbReference>
<name>A0AAI8YDD1_9PEZI</name>
<evidence type="ECO:0000313" key="1">
    <source>
        <dbReference type="EMBL" id="CAJ2503131.1"/>
    </source>
</evidence>
<dbReference type="InterPro" id="IPR032675">
    <property type="entry name" value="LRR_dom_sf"/>
</dbReference>
<dbReference type="SUPFAM" id="SSF52047">
    <property type="entry name" value="RNI-like"/>
    <property type="match status" value="1"/>
</dbReference>
<evidence type="ECO:0000313" key="2">
    <source>
        <dbReference type="Proteomes" id="UP001295740"/>
    </source>
</evidence>
<accession>A0AAI8YDD1</accession>
<comment type="caution">
    <text evidence="1">The sequence shown here is derived from an EMBL/GenBank/DDBJ whole genome shotgun (WGS) entry which is preliminary data.</text>
</comment>
<sequence length="652" mass="73078">MAPGSSVEDRRRERIAQSLENGKLHYSLGELGKAAACFKRAINACACGMQLRDTVCICKNILDAIEDGNLEDALKKKCICSAKSTRHCYDPHHMNALNYLAAVCEKQEKLDQASIHGQNLITIAPYEAKGYLRLAKVLRLQTEASLAIATYQEGIYIISQKDKYDGSLPTMHQMMTRVKKSIRFDFVQRLPIEISTAIFELAGFRATCRCLRVSTTWKKYLTNTGEMKRLWQVQAFRAWKPKGPIKTQALVKYVAYADKHVTHFSVETCTEFKFDMQKLAVVFQACRTLENLKLRVPCYPSNILPISIRYPQLRRLYLGLGVKATRAFVEAIVQASAETLEELSIFDIDSNNVADGEVMPREWPRMENLKTLRLSAGGRQCQLTLSGLMVNTPNVEEVWFEGLALFFLNEHTGWKNVKKLYLGEGVSIPVIAGGALISPSIRELHLAGGVVLQLCGFSRANHNAYTAWLHGTHPIHSSVNFANLAQLEKLSLRYLGPVGPGYLDSWVKPSMESGTIRELELKNFPFSNFPDDQDGEEITWFTSNKLTHLGITGLTQEVGFAINSAEDWLVDFVARFPSLKGLDIGQELISDATLGTIIKMGVRTIFHRHGRFQDDELVAWAARQGSTIVDGPNFWSVSQHPDRCPPSTRGGW</sequence>
<organism evidence="1 2">
    <name type="scientific">Anthostomella pinea</name>
    <dbReference type="NCBI Taxonomy" id="933095"/>
    <lineage>
        <taxon>Eukaryota</taxon>
        <taxon>Fungi</taxon>
        <taxon>Dikarya</taxon>
        <taxon>Ascomycota</taxon>
        <taxon>Pezizomycotina</taxon>
        <taxon>Sordariomycetes</taxon>
        <taxon>Xylariomycetidae</taxon>
        <taxon>Xylariales</taxon>
        <taxon>Xylariaceae</taxon>
        <taxon>Anthostomella</taxon>
    </lineage>
</organism>
<protein>
    <submittedName>
        <fullName evidence="1">Uu.00g105250.m01.CDS01</fullName>
    </submittedName>
</protein>
<dbReference type="InterPro" id="IPR011990">
    <property type="entry name" value="TPR-like_helical_dom_sf"/>
</dbReference>
<reference evidence="1" key="1">
    <citation type="submission" date="2023-10" db="EMBL/GenBank/DDBJ databases">
        <authorList>
            <person name="Hackl T."/>
        </authorList>
    </citation>
    <scope>NUCLEOTIDE SEQUENCE</scope>
</reference>
<dbReference type="SUPFAM" id="SSF48452">
    <property type="entry name" value="TPR-like"/>
    <property type="match status" value="1"/>
</dbReference>
<dbReference type="SUPFAM" id="SSF81383">
    <property type="entry name" value="F-box domain"/>
    <property type="match status" value="1"/>
</dbReference>
<dbReference type="InterPro" id="IPR036047">
    <property type="entry name" value="F-box-like_dom_sf"/>
</dbReference>